<protein>
    <submittedName>
        <fullName evidence="1">Uncharacterized protein</fullName>
    </submittedName>
</protein>
<evidence type="ECO:0000313" key="1">
    <source>
        <dbReference type="EMBL" id="KAB1642084.1"/>
    </source>
</evidence>
<dbReference type="GeneID" id="98657292"/>
<dbReference type="EMBL" id="WAJR01000003">
    <property type="protein sequence ID" value="KAB1642084.1"/>
    <property type="molecule type" value="Genomic_DNA"/>
</dbReference>
<dbReference type="OrthoDB" id="9849266at2"/>
<reference evidence="1 2" key="1">
    <citation type="submission" date="2019-09" db="EMBL/GenBank/DDBJ databases">
        <title>Whole genome shotgun sequencing (WGS) of Ellagibacter isourolithinifaciens DSM 104140(T) and Adlercreutzia muris DSM 29508(T).</title>
        <authorList>
            <person name="Stoll D.A."/>
            <person name="Danylec N."/>
            <person name="Huch M."/>
        </authorList>
    </citation>
    <scope>NUCLEOTIDE SEQUENCE [LARGE SCALE GENOMIC DNA]</scope>
    <source>
        <strain evidence="1 2">DSM 104140</strain>
    </source>
</reference>
<accession>A0A6N6NQQ2</accession>
<proteinExistence type="predicted"/>
<comment type="caution">
    <text evidence="1">The sequence shown here is derived from an EMBL/GenBank/DDBJ whole genome shotgun (WGS) entry which is preliminary data.</text>
</comment>
<gene>
    <name evidence="1" type="ORF">F8C90_02610</name>
</gene>
<dbReference type="RefSeq" id="WP_158048894.1">
    <property type="nucleotide sequence ID" value="NZ_DBFOJT010000005.1"/>
</dbReference>
<dbReference type="AlphaFoldDB" id="A0A6N6NQQ2"/>
<sequence length="146" mass="16243">MASTMTLKDRLDIAAKDAEAAQEKITSGTLGREAFRQEVRNYTLAKFFLTEDEVRALGTEDILKLADESVEKLLRQNDKSVKLAEGSTTCTNQSSTDIKKVLLSLTLQRALNVRFTPEQSANLETITQLADALFDAKDDPSMRRDS</sequence>
<evidence type="ECO:0000313" key="2">
    <source>
        <dbReference type="Proteomes" id="UP000468668"/>
    </source>
</evidence>
<keyword evidence="2" id="KW-1185">Reference proteome</keyword>
<name>A0A6N6NQQ2_9ACTN</name>
<dbReference type="Proteomes" id="UP000468668">
    <property type="component" value="Unassembled WGS sequence"/>
</dbReference>
<organism evidence="1 2">
    <name type="scientific">Ellagibacter isourolithinifaciens</name>
    <dbReference type="NCBI Taxonomy" id="2137581"/>
    <lineage>
        <taxon>Bacteria</taxon>
        <taxon>Bacillati</taxon>
        <taxon>Actinomycetota</taxon>
        <taxon>Coriobacteriia</taxon>
        <taxon>Eggerthellales</taxon>
        <taxon>Eggerthellaceae</taxon>
        <taxon>Ellagibacter</taxon>
    </lineage>
</organism>